<dbReference type="GO" id="GO:0005576">
    <property type="term" value="C:extracellular region"/>
    <property type="evidence" value="ECO:0007669"/>
    <property type="project" value="UniProtKB-SubCell"/>
</dbReference>
<feature type="region of interest" description="Disordered" evidence="4">
    <location>
        <begin position="34"/>
        <end position="68"/>
    </location>
</feature>
<proteinExistence type="inferred from homology"/>
<comment type="subcellular location">
    <subcellularLocation>
        <location evidence="1">Secreted</location>
    </subcellularLocation>
</comment>
<dbReference type="OrthoDB" id="7776143at2759"/>
<dbReference type="AlphaFoldDB" id="A0A2P5HNW4"/>
<reference evidence="5" key="1">
    <citation type="submission" date="2017-09" db="EMBL/GenBank/DDBJ databases">
        <title>Polyketide synthases of a Diaporthe helianthi virulent isolate.</title>
        <authorList>
            <person name="Baroncelli R."/>
        </authorList>
    </citation>
    <scope>NUCLEOTIDE SEQUENCE [LARGE SCALE GENOMIC DNA]</scope>
    <source>
        <strain evidence="5">7/96</strain>
    </source>
</reference>
<evidence type="ECO:0000256" key="2">
    <source>
        <dbReference type="ARBA" id="ARBA00009127"/>
    </source>
</evidence>
<dbReference type="EMBL" id="MAVT02001127">
    <property type="protein sequence ID" value="POS71946.1"/>
    <property type="molecule type" value="Genomic_DNA"/>
</dbReference>
<feature type="compositionally biased region" description="Low complexity" evidence="4">
    <location>
        <begin position="110"/>
        <end position="175"/>
    </location>
</feature>
<dbReference type="InParanoid" id="A0A2P5HNW4"/>
<comment type="similarity">
    <text evidence="2">Belongs to the major royal jelly protein family.</text>
</comment>
<accession>A0A2P5HNW4</accession>
<dbReference type="Proteomes" id="UP000094444">
    <property type="component" value="Unassembled WGS sequence"/>
</dbReference>
<dbReference type="Gene3D" id="2.120.10.30">
    <property type="entry name" value="TolB, C-terminal domain"/>
    <property type="match status" value="1"/>
</dbReference>
<dbReference type="Pfam" id="PF03022">
    <property type="entry name" value="MRJP"/>
    <property type="match status" value="1"/>
</dbReference>
<evidence type="ECO:0000256" key="4">
    <source>
        <dbReference type="SAM" id="MobiDB-lite"/>
    </source>
</evidence>
<name>A0A2P5HNW4_DIAHE</name>
<keyword evidence="3" id="KW-0964">Secreted</keyword>
<dbReference type="PANTHER" id="PTHR10009:SF18">
    <property type="entry name" value="PROTEIN YELLOW-LIKE PROTEIN"/>
    <property type="match status" value="1"/>
</dbReference>
<dbReference type="InterPro" id="IPR011042">
    <property type="entry name" value="6-blade_b-propeller_TolB-like"/>
</dbReference>
<keyword evidence="6" id="KW-1185">Reference proteome</keyword>
<dbReference type="PANTHER" id="PTHR10009">
    <property type="entry name" value="PROTEIN YELLOW-RELATED"/>
    <property type="match status" value="1"/>
</dbReference>
<gene>
    <name evidence="5" type="ORF">DHEL01_v209661</name>
</gene>
<evidence type="ECO:0000313" key="5">
    <source>
        <dbReference type="EMBL" id="POS71946.1"/>
    </source>
</evidence>
<sequence>MLVTNGYSCEDATRHQTKDSAISHQTSVHTCNGAFPNESLKAETGPGASSTTSTSIDDAEAERISRRNIKMRDESVRISRKFTYQQLTGLIPGQKRAAQGAYNGGDGCCSGSSSSSSSSAATAGSSSSSSEEGPETTPSPSSSASPSPTPSRSNSPSFFESRAAAETAACTQAARPEIEQTPSSDNAAAADVTPASTTTPRRRSSTSPERGDPIKVPSVLPNSGGDAAAEPALGHIPGRERLLAIPADAVSRRLLFDGRAIWERRKSGTPWTRGGGGALPRNGGRGACAYLISDSGRSGPELELVHLYNDQWPTGIAVSSTGRKFSNYPGGLDPNNTNDGSNGKYTVAELFDENTERPYPTAEMNNPPGGAINFTTTPPTGANYQDYLIGVQSVVIDSADRLWILDTGRVLTPEGVLVPASAGGAKLIGVDLETDSVFKTITFPSTVAYPDTYLNDVRFDLDPGLTSSGEGVAYITDSSSEGRTGLIVVDLGSGESWRHLDGSPHVQGDRQFLAFVWGRELYTAQPGSRASFLTLGVDGIALGADGKDLYFGGVGNRYLYSIPTERLRDNGPTSEIKAQAAVVTRSQKGLADGFETDSNGLVYHGNMEVNAVNTFNPENGTDQVFLRDPRINWADTFSVATDGYLYFTNNQLTFGPAVYPGQDTRQRPFSLFRAKLPNGGTKVGGGS</sequence>
<dbReference type="InterPro" id="IPR017996">
    <property type="entry name" value="MRJP/yellow-related"/>
</dbReference>
<evidence type="ECO:0000256" key="3">
    <source>
        <dbReference type="ARBA" id="ARBA00022525"/>
    </source>
</evidence>
<dbReference type="SUPFAM" id="SSF101898">
    <property type="entry name" value="NHL repeat"/>
    <property type="match status" value="1"/>
</dbReference>
<evidence type="ECO:0000256" key="1">
    <source>
        <dbReference type="ARBA" id="ARBA00004613"/>
    </source>
</evidence>
<feature type="region of interest" description="Disordered" evidence="4">
    <location>
        <begin position="106"/>
        <end position="229"/>
    </location>
</feature>
<evidence type="ECO:0000313" key="6">
    <source>
        <dbReference type="Proteomes" id="UP000094444"/>
    </source>
</evidence>
<protein>
    <submittedName>
        <fullName evidence="5">Major royal jelly protein</fullName>
    </submittedName>
</protein>
<organism evidence="5 6">
    <name type="scientific">Diaporthe helianthi</name>
    <dbReference type="NCBI Taxonomy" id="158607"/>
    <lineage>
        <taxon>Eukaryota</taxon>
        <taxon>Fungi</taxon>
        <taxon>Dikarya</taxon>
        <taxon>Ascomycota</taxon>
        <taxon>Pezizomycotina</taxon>
        <taxon>Sordariomycetes</taxon>
        <taxon>Sordariomycetidae</taxon>
        <taxon>Diaporthales</taxon>
        <taxon>Diaporthaceae</taxon>
        <taxon>Diaporthe</taxon>
    </lineage>
</organism>
<comment type="caution">
    <text evidence="5">The sequence shown here is derived from an EMBL/GenBank/DDBJ whole genome shotgun (WGS) entry which is preliminary data.</text>
</comment>